<evidence type="ECO:0000256" key="2">
    <source>
        <dbReference type="ARBA" id="ARBA00022448"/>
    </source>
</evidence>
<evidence type="ECO:0000256" key="1">
    <source>
        <dbReference type="ARBA" id="ARBA00004651"/>
    </source>
</evidence>
<dbReference type="PANTHER" id="PTHR28259:SF16">
    <property type="entry name" value="FLUORIDE-SPECIFIC ION CHANNEL FLUC 2"/>
    <property type="match status" value="1"/>
</dbReference>
<dbReference type="Proteomes" id="UP000198666">
    <property type="component" value="Unassembled WGS sequence"/>
</dbReference>
<keyword evidence="2 14" id="KW-0813">Transport</keyword>
<accession>A0A1G6RNP8</accession>
<comment type="catalytic activity">
    <reaction evidence="12">
        <text>fluoride(in) = fluoride(out)</text>
        <dbReference type="Rhea" id="RHEA:76159"/>
        <dbReference type="ChEBI" id="CHEBI:17051"/>
    </reaction>
    <physiologicalReaction direction="left-to-right" evidence="12">
        <dbReference type="Rhea" id="RHEA:76160"/>
    </physiologicalReaction>
</comment>
<evidence type="ECO:0000256" key="10">
    <source>
        <dbReference type="ARBA" id="ARBA00023303"/>
    </source>
</evidence>
<keyword evidence="6 14" id="KW-1133">Transmembrane helix</keyword>
<keyword evidence="4 14" id="KW-0812">Transmembrane</keyword>
<dbReference type="EMBL" id="FMZB01000006">
    <property type="protein sequence ID" value="SDD06269.1"/>
    <property type="molecule type" value="Genomic_DNA"/>
</dbReference>
<proteinExistence type="inferred from homology"/>
<protein>
    <recommendedName>
        <fullName evidence="14">Fluoride-specific ion channel FluC</fullName>
    </recommendedName>
</protein>
<dbReference type="PANTHER" id="PTHR28259">
    <property type="entry name" value="FLUORIDE EXPORT PROTEIN 1-RELATED"/>
    <property type="match status" value="1"/>
</dbReference>
<evidence type="ECO:0000256" key="9">
    <source>
        <dbReference type="ARBA" id="ARBA00023136"/>
    </source>
</evidence>
<gene>
    <name evidence="14" type="primary">fluC</name>
    <name evidence="14" type="synonym">crcB</name>
    <name evidence="15" type="ORF">SAMN05421663_106136</name>
</gene>
<feature type="transmembrane region" description="Helical" evidence="14">
    <location>
        <begin position="62"/>
        <end position="84"/>
    </location>
</feature>
<evidence type="ECO:0000256" key="12">
    <source>
        <dbReference type="ARBA" id="ARBA00035585"/>
    </source>
</evidence>
<keyword evidence="7 14" id="KW-0915">Sodium</keyword>
<dbReference type="OrthoDB" id="9815830at2"/>
<dbReference type="HAMAP" id="MF_00454">
    <property type="entry name" value="FluC"/>
    <property type="match status" value="1"/>
</dbReference>
<feature type="transmembrane region" description="Helical" evidence="14">
    <location>
        <begin position="27"/>
        <end position="50"/>
    </location>
</feature>
<dbReference type="GO" id="GO:0005886">
    <property type="term" value="C:plasma membrane"/>
    <property type="evidence" value="ECO:0007669"/>
    <property type="project" value="UniProtKB-SubCell"/>
</dbReference>
<evidence type="ECO:0000256" key="6">
    <source>
        <dbReference type="ARBA" id="ARBA00022989"/>
    </source>
</evidence>
<dbReference type="GO" id="GO:0046872">
    <property type="term" value="F:metal ion binding"/>
    <property type="evidence" value="ECO:0007669"/>
    <property type="project" value="UniProtKB-KW"/>
</dbReference>
<keyword evidence="8 14" id="KW-0406">Ion transport</keyword>
<evidence type="ECO:0000256" key="11">
    <source>
        <dbReference type="ARBA" id="ARBA00035120"/>
    </source>
</evidence>
<comment type="subcellular location">
    <subcellularLocation>
        <location evidence="1 14">Cell membrane</location>
        <topology evidence="1 14">Multi-pass membrane protein</topology>
    </subcellularLocation>
</comment>
<dbReference type="GO" id="GO:0140114">
    <property type="term" value="P:cellular detoxification of fluoride"/>
    <property type="evidence" value="ECO:0007669"/>
    <property type="project" value="UniProtKB-UniRule"/>
</dbReference>
<evidence type="ECO:0000256" key="14">
    <source>
        <dbReference type="HAMAP-Rule" id="MF_00454"/>
    </source>
</evidence>
<dbReference type="AlphaFoldDB" id="A0A1G6RNP8"/>
<dbReference type="InterPro" id="IPR003691">
    <property type="entry name" value="FluC"/>
</dbReference>
<evidence type="ECO:0000256" key="13">
    <source>
        <dbReference type="ARBA" id="ARBA00049940"/>
    </source>
</evidence>
<name>A0A1G6RNP8_9BACI</name>
<dbReference type="STRING" id="361279.SAMN05421663_106136"/>
<comment type="function">
    <text evidence="13 14">Fluoride-specific ion channel. Important for reducing fluoride concentration in the cell, thus reducing its toxicity.</text>
</comment>
<comment type="activity regulation">
    <text evidence="14">Na(+) is not transported, but it plays an essential structural role and its presence is essential for fluoride channel function.</text>
</comment>
<keyword evidence="16" id="KW-1185">Reference proteome</keyword>
<feature type="binding site" evidence="14">
    <location>
        <position position="72"/>
    </location>
    <ligand>
        <name>Na(+)</name>
        <dbReference type="ChEBI" id="CHEBI:29101"/>
        <note>structural</note>
    </ligand>
</feature>
<reference evidence="16" key="1">
    <citation type="submission" date="2016-10" db="EMBL/GenBank/DDBJ databases">
        <authorList>
            <person name="Varghese N."/>
            <person name="Submissions S."/>
        </authorList>
    </citation>
    <scope>NUCLEOTIDE SEQUENCE [LARGE SCALE GENOMIC DNA]</scope>
    <source>
        <strain evidence="16">DSM 21620</strain>
    </source>
</reference>
<evidence type="ECO:0000313" key="16">
    <source>
        <dbReference type="Proteomes" id="UP000198666"/>
    </source>
</evidence>
<keyword evidence="9 14" id="KW-0472">Membrane</keyword>
<evidence type="ECO:0000256" key="4">
    <source>
        <dbReference type="ARBA" id="ARBA00022692"/>
    </source>
</evidence>
<keyword evidence="10 14" id="KW-0407">Ion channel</keyword>
<dbReference type="NCBIfam" id="TIGR00494">
    <property type="entry name" value="crcB"/>
    <property type="match status" value="1"/>
</dbReference>
<feature type="transmembrane region" description="Helical" evidence="14">
    <location>
        <begin position="90"/>
        <end position="112"/>
    </location>
</feature>
<keyword evidence="3 14" id="KW-1003">Cell membrane</keyword>
<evidence type="ECO:0000256" key="8">
    <source>
        <dbReference type="ARBA" id="ARBA00023065"/>
    </source>
</evidence>
<evidence type="ECO:0000256" key="3">
    <source>
        <dbReference type="ARBA" id="ARBA00022475"/>
    </source>
</evidence>
<evidence type="ECO:0000256" key="5">
    <source>
        <dbReference type="ARBA" id="ARBA00022723"/>
    </source>
</evidence>
<sequence length="114" mass="12750">MNIIFVLIGGWLGAVIRYEISRRVETFWTYSFPLATFLINVMGSFLIGLVFQADWGTDWHNFLAVGFLGSFTTFSTFHLEIVQLSSKKRIIIAVSYLLCSYAAGIALALIGLSM</sequence>
<organism evidence="15 16">
    <name type="scientific">Terribacillus halophilus</name>
    <dbReference type="NCBI Taxonomy" id="361279"/>
    <lineage>
        <taxon>Bacteria</taxon>
        <taxon>Bacillati</taxon>
        <taxon>Bacillota</taxon>
        <taxon>Bacilli</taxon>
        <taxon>Bacillales</taxon>
        <taxon>Bacillaceae</taxon>
        <taxon>Terribacillus</taxon>
    </lineage>
</organism>
<dbReference type="Pfam" id="PF02537">
    <property type="entry name" value="CRCB"/>
    <property type="match status" value="1"/>
</dbReference>
<evidence type="ECO:0000256" key="7">
    <source>
        <dbReference type="ARBA" id="ARBA00023053"/>
    </source>
</evidence>
<dbReference type="RefSeq" id="WP_093727511.1">
    <property type="nucleotide sequence ID" value="NZ_FMZB01000006.1"/>
</dbReference>
<keyword evidence="5 14" id="KW-0479">Metal-binding</keyword>
<feature type="binding site" evidence="14">
    <location>
        <position position="69"/>
    </location>
    <ligand>
        <name>Na(+)</name>
        <dbReference type="ChEBI" id="CHEBI:29101"/>
        <note>structural</note>
    </ligand>
</feature>
<evidence type="ECO:0000313" key="15">
    <source>
        <dbReference type="EMBL" id="SDD06269.1"/>
    </source>
</evidence>
<comment type="similarity">
    <text evidence="11 14">Belongs to the fluoride channel Fluc/FEX (TC 1.A.43) family.</text>
</comment>
<dbReference type="GO" id="GO:0062054">
    <property type="term" value="F:fluoride channel activity"/>
    <property type="evidence" value="ECO:0007669"/>
    <property type="project" value="UniProtKB-UniRule"/>
</dbReference>